<gene>
    <name evidence="2" type="ORF">M5K25_001411</name>
</gene>
<evidence type="ECO:0000256" key="1">
    <source>
        <dbReference type="SAM" id="MobiDB-lite"/>
    </source>
</evidence>
<keyword evidence="3" id="KW-1185">Reference proteome</keyword>
<evidence type="ECO:0000313" key="2">
    <source>
        <dbReference type="EMBL" id="KAL0927248.1"/>
    </source>
</evidence>
<reference evidence="2 3" key="1">
    <citation type="journal article" date="2024" name="Plant Biotechnol. J.">
        <title>Dendrobium thyrsiflorum genome and its molecular insights into genes involved in important horticultural traits.</title>
        <authorList>
            <person name="Chen B."/>
            <person name="Wang J.Y."/>
            <person name="Zheng P.J."/>
            <person name="Li K.L."/>
            <person name="Liang Y.M."/>
            <person name="Chen X.F."/>
            <person name="Zhang C."/>
            <person name="Zhao X."/>
            <person name="He X."/>
            <person name="Zhang G.Q."/>
            <person name="Liu Z.J."/>
            <person name="Xu Q."/>
        </authorList>
    </citation>
    <scope>NUCLEOTIDE SEQUENCE [LARGE SCALE GENOMIC DNA]</scope>
    <source>
        <strain evidence="2">GZMU011</strain>
    </source>
</reference>
<dbReference type="AlphaFoldDB" id="A0ABD0VRB0"/>
<evidence type="ECO:0000313" key="3">
    <source>
        <dbReference type="Proteomes" id="UP001552299"/>
    </source>
</evidence>
<protein>
    <recommendedName>
        <fullName evidence="4">PB1 domain-containing protein</fullName>
    </recommendedName>
</protein>
<organism evidence="2 3">
    <name type="scientific">Dendrobium thyrsiflorum</name>
    <name type="common">Pinecone-like raceme dendrobium</name>
    <name type="synonym">Orchid</name>
    <dbReference type="NCBI Taxonomy" id="117978"/>
    <lineage>
        <taxon>Eukaryota</taxon>
        <taxon>Viridiplantae</taxon>
        <taxon>Streptophyta</taxon>
        <taxon>Embryophyta</taxon>
        <taxon>Tracheophyta</taxon>
        <taxon>Spermatophyta</taxon>
        <taxon>Magnoliopsida</taxon>
        <taxon>Liliopsida</taxon>
        <taxon>Asparagales</taxon>
        <taxon>Orchidaceae</taxon>
        <taxon>Epidendroideae</taxon>
        <taxon>Malaxideae</taxon>
        <taxon>Dendrobiinae</taxon>
        <taxon>Dendrobium</taxon>
    </lineage>
</organism>
<name>A0ABD0VRB0_DENTH</name>
<sequence>MLYFGGELCIGDEFTPTYIGGRNRPLLIDVDISLTMLKQHIMRALRINSTTNTINLTCRFRDNGGYCVTHVTDDEVCEFMLLEGRTQIIIVYIEVEEILYVDVGGLSTEVYILDLRYGGRANAMDVPNDFNGRLSLSERPTCMQQQMSSRPSITERPSWVRPSYNICGDYQASGPYMQGITQNENIMLDRDDLDNDEVDSYRTMDSGSTGSSQGGDQPEINMNEST</sequence>
<feature type="compositionally biased region" description="Low complexity" evidence="1">
    <location>
        <begin position="205"/>
        <end position="217"/>
    </location>
</feature>
<comment type="caution">
    <text evidence="2">The sequence shown here is derived from an EMBL/GenBank/DDBJ whole genome shotgun (WGS) entry which is preliminary data.</text>
</comment>
<proteinExistence type="predicted"/>
<evidence type="ECO:0008006" key="4">
    <source>
        <dbReference type="Google" id="ProtNLM"/>
    </source>
</evidence>
<dbReference type="Proteomes" id="UP001552299">
    <property type="component" value="Unassembled WGS sequence"/>
</dbReference>
<dbReference type="EMBL" id="JANQDX010000002">
    <property type="protein sequence ID" value="KAL0927248.1"/>
    <property type="molecule type" value="Genomic_DNA"/>
</dbReference>
<feature type="region of interest" description="Disordered" evidence="1">
    <location>
        <begin position="196"/>
        <end position="226"/>
    </location>
</feature>
<accession>A0ABD0VRB0</accession>